<gene>
    <name evidence="1" type="ORF">WH297_25515</name>
</gene>
<dbReference type="InterPro" id="IPR007487">
    <property type="entry name" value="ABC_transpt-TYRBP-like"/>
</dbReference>
<reference evidence="1 2" key="1">
    <citation type="submission" date="2023-12" db="EMBL/GenBank/DDBJ databases">
        <title>Gut-associated functions are favored during microbiome assembly across C. elegans life.</title>
        <authorList>
            <person name="Zimmermann J."/>
        </authorList>
    </citation>
    <scope>NUCLEOTIDE SEQUENCE [LARGE SCALE GENOMIC DNA]</scope>
    <source>
        <strain evidence="1 2">MYb71</strain>
    </source>
</reference>
<evidence type="ECO:0000313" key="2">
    <source>
        <dbReference type="Proteomes" id="UP001375812"/>
    </source>
</evidence>
<proteinExistence type="predicted"/>
<dbReference type="Proteomes" id="UP001375812">
    <property type="component" value="Unassembled WGS sequence"/>
</dbReference>
<dbReference type="InterPro" id="IPR028082">
    <property type="entry name" value="Peripla_BP_I"/>
</dbReference>
<keyword evidence="2" id="KW-1185">Reference proteome</keyword>
<dbReference type="PANTHER" id="PTHR35271:SF1">
    <property type="entry name" value="ABC TRANSPORTER, SUBSTRATE-BINDING LIPOPROTEIN"/>
    <property type="match status" value="1"/>
</dbReference>
<dbReference type="EMBL" id="JBBGZH010000003">
    <property type="protein sequence ID" value="MEJ5023057.1"/>
    <property type="molecule type" value="Genomic_DNA"/>
</dbReference>
<dbReference type="PANTHER" id="PTHR35271">
    <property type="entry name" value="ABC TRANSPORTER, SUBSTRATE-BINDING LIPOPROTEIN-RELATED"/>
    <property type="match status" value="1"/>
</dbReference>
<dbReference type="Gene3D" id="3.40.50.2300">
    <property type="match status" value="2"/>
</dbReference>
<protein>
    <submittedName>
        <fullName evidence="1">ABC transporter substrate-binding protein</fullName>
    </submittedName>
</protein>
<evidence type="ECO:0000313" key="1">
    <source>
        <dbReference type="EMBL" id="MEJ5023057.1"/>
    </source>
</evidence>
<organism evidence="1 2">
    <name type="scientific">Ochrobactrum vermis</name>
    <dbReference type="NCBI Taxonomy" id="1827297"/>
    <lineage>
        <taxon>Bacteria</taxon>
        <taxon>Pseudomonadati</taxon>
        <taxon>Pseudomonadota</taxon>
        <taxon>Alphaproteobacteria</taxon>
        <taxon>Hyphomicrobiales</taxon>
        <taxon>Brucellaceae</taxon>
        <taxon>Brucella/Ochrobactrum group</taxon>
        <taxon>Ochrobactrum</taxon>
    </lineage>
</organism>
<comment type="caution">
    <text evidence="1">The sequence shown here is derived from an EMBL/GenBank/DDBJ whole genome shotgun (WGS) entry which is preliminary data.</text>
</comment>
<dbReference type="SUPFAM" id="SSF53822">
    <property type="entry name" value="Periplasmic binding protein-like I"/>
    <property type="match status" value="1"/>
</dbReference>
<sequence>MDRQVKMGGAVALVVLGVTFPVLAQDKPAKKIAIATIVEVPQLLDTRDGVLEGLAENGYSVGRNLTVDYQNANGNIATMQQIARKFVANEPDAIVPMTTPATQAAVAATKTIPVIFGSVVDPLKARVISSYEKPSKNVTGVSEIPPVAQQIELFKQIMPEMKRLGYIYNTGLDSSLATLEWVEEAAKKYGITIVQAAVPTTNEVIPATQSLIGKVDAIYLPNDTTVLAALETIVRIGFDTKTPVFTGETRGVERGAVASLGLNYFELGKLVGGMTAQVLDGKEVGQIDALIASKVMTEFPIFINKKSADKMQLTIPQSVLDKASEIIE</sequence>
<name>A0ABU8PM06_9HYPH</name>
<accession>A0ABU8PM06</accession>
<dbReference type="CDD" id="cd06325">
    <property type="entry name" value="PBP1_ABC_unchar_transporter"/>
    <property type="match status" value="1"/>
</dbReference>
<dbReference type="Pfam" id="PF04392">
    <property type="entry name" value="ABC_sub_bind"/>
    <property type="match status" value="1"/>
</dbReference>
<dbReference type="RefSeq" id="WP_105545466.1">
    <property type="nucleotide sequence ID" value="NZ_JBBGZH010000003.1"/>
</dbReference>